<organism evidence="1 2">
    <name type="scientific">Tanacetum coccineum</name>
    <dbReference type="NCBI Taxonomy" id="301880"/>
    <lineage>
        <taxon>Eukaryota</taxon>
        <taxon>Viridiplantae</taxon>
        <taxon>Streptophyta</taxon>
        <taxon>Embryophyta</taxon>
        <taxon>Tracheophyta</taxon>
        <taxon>Spermatophyta</taxon>
        <taxon>Magnoliopsida</taxon>
        <taxon>eudicotyledons</taxon>
        <taxon>Gunneridae</taxon>
        <taxon>Pentapetalae</taxon>
        <taxon>asterids</taxon>
        <taxon>campanulids</taxon>
        <taxon>Asterales</taxon>
        <taxon>Asteraceae</taxon>
        <taxon>Asteroideae</taxon>
        <taxon>Anthemideae</taxon>
        <taxon>Anthemidinae</taxon>
        <taxon>Tanacetum</taxon>
    </lineage>
</organism>
<sequence>MAPSLVLFQDLVDAAGSMNLKDQMYVLFKRAVWEEEDWGRVLLRRISERGQLVQQTQTGSEGLAQPLGSSAYRPLRSAGSEVPWVKGYRSATLDQWFSHRQVQLHWEVQRPWVRFKGSFQRVFIAELWSLMFLINLADSQTSTVTFNQSQLPM</sequence>
<evidence type="ECO:0000313" key="2">
    <source>
        <dbReference type="Proteomes" id="UP001151760"/>
    </source>
</evidence>
<gene>
    <name evidence="1" type="ORF">Tco_1029628</name>
</gene>
<reference evidence="1" key="1">
    <citation type="journal article" date="2022" name="Int. J. Mol. Sci.">
        <title>Draft Genome of Tanacetum Coccineum: Genomic Comparison of Closely Related Tanacetum-Family Plants.</title>
        <authorList>
            <person name="Yamashiro T."/>
            <person name="Shiraishi A."/>
            <person name="Nakayama K."/>
            <person name="Satake H."/>
        </authorList>
    </citation>
    <scope>NUCLEOTIDE SEQUENCE</scope>
</reference>
<name>A0ABQ5G684_9ASTR</name>
<reference evidence="1" key="2">
    <citation type="submission" date="2022-01" db="EMBL/GenBank/DDBJ databases">
        <authorList>
            <person name="Yamashiro T."/>
            <person name="Shiraishi A."/>
            <person name="Satake H."/>
            <person name="Nakayama K."/>
        </authorList>
    </citation>
    <scope>NUCLEOTIDE SEQUENCE</scope>
</reference>
<keyword evidence="2" id="KW-1185">Reference proteome</keyword>
<accession>A0ABQ5G684</accession>
<comment type="caution">
    <text evidence="1">The sequence shown here is derived from an EMBL/GenBank/DDBJ whole genome shotgun (WGS) entry which is preliminary data.</text>
</comment>
<dbReference type="Proteomes" id="UP001151760">
    <property type="component" value="Unassembled WGS sequence"/>
</dbReference>
<dbReference type="EMBL" id="BQNB010018068">
    <property type="protein sequence ID" value="GJT70342.1"/>
    <property type="molecule type" value="Genomic_DNA"/>
</dbReference>
<evidence type="ECO:0000313" key="1">
    <source>
        <dbReference type="EMBL" id="GJT70342.1"/>
    </source>
</evidence>
<proteinExistence type="predicted"/>
<protein>
    <submittedName>
        <fullName evidence="1">Uncharacterized protein</fullName>
    </submittedName>
</protein>